<evidence type="ECO:0000313" key="4">
    <source>
        <dbReference type="Proteomes" id="UP000594015"/>
    </source>
</evidence>
<dbReference type="NCBIfam" id="TIGR01552">
    <property type="entry name" value="phd_fam"/>
    <property type="match status" value="1"/>
</dbReference>
<dbReference type="EMBL" id="CP030050">
    <property type="protein sequence ID" value="QOZ67007.1"/>
    <property type="molecule type" value="Genomic_DNA"/>
</dbReference>
<proteinExistence type="inferred from homology"/>
<evidence type="ECO:0000256" key="2">
    <source>
        <dbReference type="RuleBase" id="RU362080"/>
    </source>
</evidence>
<dbReference type="SUPFAM" id="SSF143120">
    <property type="entry name" value="YefM-like"/>
    <property type="match status" value="1"/>
</dbReference>
<dbReference type="InterPro" id="IPR036165">
    <property type="entry name" value="YefM-like_sf"/>
</dbReference>
<protein>
    <recommendedName>
        <fullName evidence="2">Antitoxin</fullName>
    </recommendedName>
</protein>
<dbReference type="InterPro" id="IPR051405">
    <property type="entry name" value="phD/YefM_antitoxin"/>
</dbReference>
<accession>A0AAE7NL94</accession>
<dbReference type="AlphaFoldDB" id="A0AAE7NL94"/>
<comment type="similarity">
    <text evidence="1 2">Belongs to the phD/YefM antitoxin family.</text>
</comment>
<dbReference type="PANTHER" id="PTHR33713:SF9">
    <property type="entry name" value="ANTITOXIN"/>
    <property type="match status" value="1"/>
</dbReference>
<reference evidence="3 4" key="1">
    <citation type="submission" date="2018-06" db="EMBL/GenBank/DDBJ databases">
        <title>Comparative genomics of Bradyrhizobium nodulating Arachidis hypogaea.</title>
        <authorList>
            <person name="Li Y."/>
        </authorList>
    </citation>
    <scope>NUCLEOTIDE SEQUENCE [LARGE SCALE GENOMIC DNA]</scope>
    <source>
        <strain evidence="3 4">CCBAU 051107</strain>
    </source>
</reference>
<dbReference type="InterPro" id="IPR006442">
    <property type="entry name" value="Antitoxin_Phd/YefM"/>
</dbReference>
<gene>
    <name evidence="3" type="ORF">WN72_12280</name>
</gene>
<evidence type="ECO:0000313" key="3">
    <source>
        <dbReference type="EMBL" id="QOZ67007.1"/>
    </source>
</evidence>
<name>A0AAE7NL94_9BRAD</name>
<evidence type="ECO:0000256" key="1">
    <source>
        <dbReference type="ARBA" id="ARBA00009981"/>
    </source>
</evidence>
<comment type="function">
    <text evidence="2">Antitoxin component of a type II toxin-antitoxin (TA) system.</text>
</comment>
<sequence length="94" mass="10283">MVDSNPAPATLPTDDTWTLANAKARLSEVIDRAQTGPQVITRHGKPNAVVVSVEEWARKVARKGTLAEFLLASPLRGADLELDRVHDTPRDEMP</sequence>
<dbReference type="KEGG" id="barh:WN72_12280"/>
<dbReference type="Proteomes" id="UP000594015">
    <property type="component" value="Chromosome"/>
</dbReference>
<dbReference type="Pfam" id="PF02604">
    <property type="entry name" value="PhdYeFM_antitox"/>
    <property type="match status" value="1"/>
</dbReference>
<dbReference type="RefSeq" id="WP_092218129.1">
    <property type="nucleotide sequence ID" value="NZ_CP030050.1"/>
</dbReference>
<dbReference type="PANTHER" id="PTHR33713">
    <property type="entry name" value="ANTITOXIN YAFN-RELATED"/>
    <property type="match status" value="1"/>
</dbReference>
<dbReference type="Gene3D" id="3.40.1620.10">
    <property type="entry name" value="YefM-like domain"/>
    <property type="match status" value="1"/>
</dbReference>
<organism evidence="3 4">
    <name type="scientific">Bradyrhizobium arachidis</name>
    <dbReference type="NCBI Taxonomy" id="858423"/>
    <lineage>
        <taxon>Bacteria</taxon>
        <taxon>Pseudomonadati</taxon>
        <taxon>Pseudomonadota</taxon>
        <taxon>Alphaproteobacteria</taxon>
        <taxon>Hyphomicrobiales</taxon>
        <taxon>Nitrobacteraceae</taxon>
        <taxon>Bradyrhizobium</taxon>
    </lineage>
</organism>